<protein>
    <submittedName>
        <fullName evidence="2">GGDEF domain-containing protein</fullName>
    </submittedName>
</protein>
<dbReference type="PANTHER" id="PTHR45138:SF6">
    <property type="entry name" value="DIGUANYLATE CYCLASE DGCN"/>
    <property type="match status" value="1"/>
</dbReference>
<dbReference type="SMART" id="SM00267">
    <property type="entry name" value="GGDEF"/>
    <property type="match status" value="1"/>
</dbReference>
<dbReference type="NCBIfam" id="TIGR00254">
    <property type="entry name" value="GGDEF"/>
    <property type="match status" value="1"/>
</dbReference>
<gene>
    <name evidence="2" type="ORF">KQI42_00335</name>
</gene>
<accession>A0ABS6E0L0</accession>
<dbReference type="CDD" id="cd01949">
    <property type="entry name" value="GGDEF"/>
    <property type="match status" value="1"/>
</dbReference>
<sequence>MYENKEFLAIHDFVNNLLKVNKLFDVIRIIDPIRNLIVYYNDLSEIGVPYFCNNFLNIDEKCENCISTRALNEDETYIKIQYEVDKIYMITAAKVSINRKEYLMEMIKDITISLVADLGEKEELKNIISDLNKKLVIDELTGVYNRRYINERLPEDIYNVDLNNKKISIIMADIDGFKEINDNFGHMAGDVVLKEVSNIIKKNIRNKHDWAARFGGDEFLIVVQNTNKDIAYMICEKIRRSITNKSFFCRDKEIKVTASFGAYTLEPNIKNIEEVLKNVDENLYEAKRLGKNRTVSS</sequence>
<dbReference type="InterPro" id="IPR050469">
    <property type="entry name" value="Diguanylate_Cyclase"/>
</dbReference>
<dbReference type="Pfam" id="PF00990">
    <property type="entry name" value="GGDEF"/>
    <property type="match status" value="1"/>
</dbReference>
<reference evidence="2 3" key="1">
    <citation type="submission" date="2021-06" db="EMBL/GenBank/DDBJ databases">
        <authorList>
            <person name="Sun Q."/>
            <person name="Li D."/>
        </authorList>
    </citation>
    <scope>NUCLEOTIDE SEQUENCE [LARGE SCALE GENOMIC DNA]</scope>
    <source>
        <strain evidence="2 3">MSJ-40</strain>
    </source>
</reference>
<dbReference type="InterPro" id="IPR000160">
    <property type="entry name" value="GGDEF_dom"/>
</dbReference>
<dbReference type="PROSITE" id="PS50887">
    <property type="entry name" value="GGDEF"/>
    <property type="match status" value="1"/>
</dbReference>
<dbReference type="Proteomes" id="UP000749471">
    <property type="component" value="Unassembled WGS sequence"/>
</dbReference>
<dbReference type="RefSeq" id="WP_216515640.1">
    <property type="nucleotide sequence ID" value="NZ_JAHLPM010000001.1"/>
</dbReference>
<proteinExistence type="predicted"/>
<evidence type="ECO:0000259" key="1">
    <source>
        <dbReference type="PROSITE" id="PS50887"/>
    </source>
</evidence>
<feature type="domain" description="GGDEF" evidence="1">
    <location>
        <begin position="165"/>
        <end position="297"/>
    </location>
</feature>
<dbReference type="EMBL" id="JAHLPM010000001">
    <property type="protein sequence ID" value="MBU5436430.1"/>
    <property type="molecule type" value="Genomic_DNA"/>
</dbReference>
<organism evidence="2 3">
    <name type="scientific">Tissierella simiarum</name>
    <dbReference type="NCBI Taxonomy" id="2841534"/>
    <lineage>
        <taxon>Bacteria</taxon>
        <taxon>Bacillati</taxon>
        <taxon>Bacillota</taxon>
        <taxon>Tissierellia</taxon>
        <taxon>Tissierellales</taxon>
        <taxon>Tissierellaceae</taxon>
        <taxon>Tissierella</taxon>
    </lineage>
</organism>
<name>A0ABS6E0L0_9FIRM</name>
<comment type="caution">
    <text evidence="2">The sequence shown here is derived from an EMBL/GenBank/DDBJ whole genome shotgun (WGS) entry which is preliminary data.</text>
</comment>
<evidence type="ECO:0000313" key="3">
    <source>
        <dbReference type="Proteomes" id="UP000749471"/>
    </source>
</evidence>
<keyword evidence="3" id="KW-1185">Reference proteome</keyword>
<evidence type="ECO:0000313" key="2">
    <source>
        <dbReference type="EMBL" id="MBU5436430.1"/>
    </source>
</evidence>
<dbReference type="PANTHER" id="PTHR45138">
    <property type="entry name" value="REGULATORY COMPONENTS OF SENSORY TRANSDUCTION SYSTEM"/>
    <property type="match status" value="1"/>
</dbReference>